<evidence type="ECO:0000313" key="2">
    <source>
        <dbReference type="EMBL" id="GMH66662.1"/>
    </source>
</evidence>
<comment type="caution">
    <text evidence="2">The sequence shown here is derived from an EMBL/GenBank/DDBJ whole genome shotgun (WGS) entry which is preliminary data.</text>
</comment>
<dbReference type="AlphaFoldDB" id="A0A9W7E5B4"/>
<evidence type="ECO:0000259" key="1">
    <source>
        <dbReference type="PROSITE" id="PS50280"/>
    </source>
</evidence>
<feature type="domain" description="SET" evidence="1">
    <location>
        <begin position="15"/>
        <end position="129"/>
    </location>
</feature>
<sequence length="150" mass="17059">MSSPAEIEATKIWCSNVVVKKSSFSTPDTGDFDGAFAKVDFAEGELIEKGIMRRLPEGFDGNKCQECFTWSTERPNKTWAMGSGCSPYYNTHSTKNANTRMVRYFEEDRFEIFAKGDVKAGEELLHTYVSLQWRECFAPIKEIINKETEA</sequence>
<dbReference type="EMBL" id="BRXW01000563">
    <property type="protein sequence ID" value="GMH66662.1"/>
    <property type="molecule type" value="Genomic_DNA"/>
</dbReference>
<dbReference type="SUPFAM" id="SSF82199">
    <property type="entry name" value="SET domain"/>
    <property type="match status" value="1"/>
</dbReference>
<dbReference type="Gene3D" id="2.170.270.10">
    <property type="entry name" value="SET domain"/>
    <property type="match status" value="1"/>
</dbReference>
<dbReference type="Pfam" id="PF00856">
    <property type="entry name" value="SET"/>
    <property type="match status" value="1"/>
</dbReference>
<evidence type="ECO:0000313" key="3">
    <source>
        <dbReference type="Proteomes" id="UP001165122"/>
    </source>
</evidence>
<organism evidence="2 3">
    <name type="scientific">Triparma laevis f. longispina</name>
    <dbReference type="NCBI Taxonomy" id="1714387"/>
    <lineage>
        <taxon>Eukaryota</taxon>
        <taxon>Sar</taxon>
        <taxon>Stramenopiles</taxon>
        <taxon>Ochrophyta</taxon>
        <taxon>Bolidophyceae</taxon>
        <taxon>Parmales</taxon>
        <taxon>Triparmaceae</taxon>
        <taxon>Triparma</taxon>
    </lineage>
</organism>
<proteinExistence type="predicted"/>
<dbReference type="InterPro" id="IPR001214">
    <property type="entry name" value="SET_dom"/>
</dbReference>
<accession>A0A9W7E5B4</accession>
<dbReference type="InterPro" id="IPR046341">
    <property type="entry name" value="SET_dom_sf"/>
</dbReference>
<dbReference type="OrthoDB" id="8300214at2759"/>
<name>A0A9W7E5B4_9STRA</name>
<dbReference type="PROSITE" id="PS50280">
    <property type="entry name" value="SET"/>
    <property type="match status" value="1"/>
</dbReference>
<keyword evidence="3" id="KW-1185">Reference proteome</keyword>
<gene>
    <name evidence="2" type="ORF">TrLO_g8909</name>
</gene>
<dbReference type="Proteomes" id="UP001165122">
    <property type="component" value="Unassembled WGS sequence"/>
</dbReference>
<reference evidence="3" key="1">
    <citation type="journal article" date="2023" name="Commun. Biol.">
        <title>Genome analysis of Parmales, the sister group of diatoms, reveals the evolutionary specialization of diatoms from phago-mixotrophs to photoautotrophs.</title>
        <authorList>
            <person name="Ban H."/>
            <person name="Sato S."/>
            <person name="Yoshikawa S."/>
            <person name="Yamada K."/>
            <person name="Nakamura Y."/>
            <person name="Ichinomiya M."/>
            <person name="Sato N."/>
            <person name="Blanc-Mathieu R."/>
            <person name="Endo H."/>
            <person name="Kuwata A."/>
            <person name="Ogata H."/>
        </authorList>
    </citation>
    <scope>NUCLEOTIDE SEQUENCE [LARGE SCALE GENOMIC DNA]</scope>
    <source>
        <strain evidence="3">NIES 3700</strain>
    </source>
</reference>
<protein>
    <recommendedName>
        <fullName evidence="1">SET domain-containing protein</fullName>
    </recommendedName>
</protein>